<evidence type="ECO:0000313" key="12">
    <source>
        <dbReference type="Proteomes" id="UP000057158"/>
    </source>
</evidence>
<comment type="catalytic activity">
    <reaction evidence="8">
        <text>adenosine + phosphate = alpha-D-ribose 1-phosphate + adenine</text>
        <dbReference type="Rhea" id="RHEA:27642"/>
        <dbReference type="ChEBI" id="CHEBI:16335"/>
        <dbReference type="ChEBI" id="CHEBI:16708"/>
        <dbReference type="ChEBI" id="CHEBI:43474"/>
        <dbReference type="ChEBI" id="CHEBI:57720"/>
        <dbReference type="EC" id="2.4.2.1"/>
    </reaction>
    <physiologicalReaction direction="left-to-right" evidence="8">
        <dbReference type="Rhea" id="RHEA:27643"/>
    </physiologicalReaction>
</comment>
<evidence type="ECO:0000256" key="5">
    <source>
        <dbReference type="ARBA" id="ARBA00022801"/>
    </source>
</evidence>
<dbReference type="NCBIfam" id="TIGR00726">
    <property type="entry name" value="peptidoglycan editing factor PgeF"/>
    <property type="match status" value="1"/>
</dbReference>
<keyword evidence="12" id="KW-1185">Reference proteome</keyword>
<evidence type="ECO:0000256" key="8">
    <source>
        <dbReference type="ARBA" id="ARBA00048968"/>
    </source>
</evidence>
<organism evidence="11 12">
    <name type="scientific">Desulfuromonas soudanensis</name>
    <dbReference type="NCBI Taxonomy" id="1603606"/>
    <lineage>
        <taxon>Bacteria</taxon>
        <taxon>Pseudomonadati</taxon>
        <taxon>Thermodesulfobacteriota</taxon>
        <taxon>Desulfuromonadia</taxon>
        <taxon>Desulfuromonadales</taxon>
        <taxon>Desulfuromonadaceae</taxon>
        <taxon>Desulfuromonas</taxon>
    </lineage>
</organism>
<dbReference type="AlphaFoldDB" id="A0A0M3QGE5"/>
<dbReference type="Gene3D" id="3.60.140.10">
    <property type="entry name" value="CNF1/YfiH-like putative cysteine hydrolases"/>
    <property type="match status" value="1"/>
</dbReference>
<dbReference type="RefSeq" id="WP_053551820.1">
    <property type="nucleotide sequence ID" value="NZ_CP010802.1"/>
</dbReference>
<dbReference type="KEGG" id="des:DSOUD_3114"/>
<dbReference type="CDD" id="cd16833">
    <property type="entry name" value="YfiH"/>
    <property type="match status" value="1"/>
</dbReference>
<evidence type="ECO:0000256" key="6">
    <source>
        <dbReference type="ARBA" id="ARBA00022833"/>
    </source>
</evidence>
<dbReference type="GO" id="GO:0017061">
    <property type="term" value="F:S-methyl-5-thioadenosine phosphorylase activity"/>
    <property type="evidence" value="ECO:0007669"/>
    <property type="project" value="UniProtKB-EC"/>
</dbReference>
<name>A0A0M3QGE5_9BACT</name>
<comment type="catalytic activity">
    <reaction evidence="1">
        <text>inosine + phosphate = alpha-D-ribose 1-phosphate + hypoxanthine</text>
        <dbReference type="Rhea" id="RHEA:27646"/>
        <dbReference type="ChEBI" id="CHEBI:17368"/>
        <dbReference type="ChEBI" id="CHEBI:17596"/>
        <dbReference type="ChEBI" id="CHEBI:43474"/>
        <dbReference type="ChEBI" id="CHEBI:57720"/>
        <dbReference type="EC" id="2.4.2.1"/>
    </reaction>
    <physiologicalReaction direction="left-to-right" evidence="1">
        <dbReference type="Rhea" id="RHEA:27647"/>
    </physiologicalReaction>
</comment>
<dbReference type="EMBL" id="CP010802">
    <property type="protein sequence ID" value="ALC17839.1"/>
    <property type="molecule type" value="Genomic_DNA"/>
</dbReference>
<dbReference type="PANTHER" id="PTHR30616:SF2">
    <property type="entry name" value="PURINE NUCLEOSIDE PHOSPHORYLASE LACC1"/>
    <property type="match status" value="1"/>
</dbReference>
<comment type="catalytic activity">
    <reaction evidence="7">
        <text>adenosine + H2O + H(+) = inosine + NH4(+)</text>
        <dbReference type="Rhea" id="RHEA:24408"/>
        <dbReference type="ChEBI" id="CHEBI:15377"/>
        <dbReference type="ChEBI" id="CHEBI:15378"/>
        <dbReference type="ChEBI" id="CHEBI:16335"/>
        <dbReference type="ChEBI" id="CHEBI:17596"/>
        <dbReference type="ChEBI" id="CHEBI:28938"/>
        <dbReference type="EC" id="3.5.4.4"/>
    </reaction>
    <physiologicalReaction direction="left-to-right" evidence="7">
        <dbReference type="Rhea" id="RHEA:24409"/>
    </physiologicalReaction>
</comment>
<accession>A0A0M3QGE5</accession>
<dbReference type="SUPFAM" id="SSF64438">
    <property type="entry name" value="CNF1/YfiH-like putative cysteine hydrolases"/>
    <property type="match status" value="1"/>
</dbReference>
<dbReference type="STRING" id="1603606.DSOUD_3114"/>
<dbReference type="PATRIC" id="fig|1603606.3.peg.3360"/>
<dbReference type="Pfam" id="PF02578">
    <property type="entry name" value="Cu-oxidase_4"/>
    <property type="match status" value="1"/>
</dbReference>
<keyword evidence="5" id="KW-0378">Hydrolase</keyword>
<dbReference type="InterPro" id="IPR003730">
    <property type="entry name" value="Cu_polyphenol_OxRdtase"/>
</dbReference>
<dbReference type="InterPro" id="IPR038371">
    <property type="entry name" value="Cu_polyphenol_OxRdtase_sf"/>
</dbReference>
<evidence type="ECO:0000313" key="11">
    <source>
        <dbReference type="EMBL" id="ALC17839.1"/>
    </source>
</evidence>
<dbReference type="PANTHER" id="PTHR30616">
    <property type="entry name" value="UNCHARACTERIZED PROTEIN YFIH"/>
    <property type="match status" value="1"/>
</dbReference>
<evidence type="ECO:0000256" key="9">
    <source>
        <dbReference type="ARBA" id="ARBA00049893"/>
    </source>
</evidence>
<keyword evidence="6" id="KW-0862">Zinc</keyword>
<comment type="catalytic activity">
    <reaction evidence="9">
        <text>S-methyl-5'-thioadenosine + phosphate = 5-(methylsulfanyl)-alpha-D-ribose 1-phosphate + adenine</text>
        <dbReference type="Rhea" id="RHEA:11852"/>
        <dbReference type="ChEBI" id="CHEBI:16708"/>
        <dbReference type="ChEBI" id="CHEBI:17509"/>
        <dbReference type="ChEBI" id="CHEBI:43474"/>
        <dbReference type="ChEBI" id="CHEBI:58533"/>
        <dbReference type="EC" id="2.4.2.28"/>
    </reaction>
    <physiologicalReaction direction="left-to-right" evidence="9">
        <dbReference type="Rhea" id="RHEA:11853"/>
    </physiologicalReaction>
</comment>
<protein>
    <recommendedName>
        <fullName evidence="10">Purine nucleoside phosphorylase</fullName>
    </recommendedName>
</protein>
<evidence type="ECO:0000256" key="2">
    <source>
        <dbReference type="ARBA" id="ARBA00007353"/>
    </source>
</evidence>
<comment type="similarity">
    <text evidence="2 10">Belongs to the purine nucleoside phosphorylase YfiH/LACC1 family.</text>
</comment>
<dbReference type="GO" id="GO:0016787">
    <property type="term" value="F:hydrolase activity"/>
    <property type="evidence" value="ECO:0007669"/>
    <property type="project" value="UniProtKB-KW"/>
</dbReference>
<sequence length="264" mass="28985">MKIVRQAKINFLQPSWVTDSPLKAGFSTRNGGVSRPPYNSLNLGYNTEDPRYNVEGNRSTFARAFDLPPHLLLTVRQVHGTDILVIDEENPDFSHFQTVECDAVITNQPGIMIGVLVADCYPVLLFDPVRQVAAAVHVGWRGAALGIIGKAVEAMVNGFDCRPADLLAAVGPGIGAHKYEVDRPVRDAFRAGSGYWDEISREVALGQWQLDLQQSCRLQLEGAGLAPARIETAQECTCCHRELFFSYRRDGGLTGRQLGFISLG</sequence>
<dbReference type="Proteomes" id="UP000057158">
    <property type="component" value="Chromosome"/>
</dbReference>
<evidence type="ECO:0000256" key="3">
    <source>
        <dbReference type="ARBA" id="ARBA00022679"/>
    </source>
</evidence>
<evidence type="ECO:0000256" key="7">
    <source>
        <dbReference type="ARBA" id="ARBA00047989"/>
    </source>
</evidence>
<gene>
    <name evidence="11" type="ORF">DSOUD_3114</name>
</gene>
<dbReference type="GO" id="GO:0005507">
    <property type="term" value="F:copper ion binding"/>
    <property type="evidence" value="ECO:0007669"/>
    <property type="project" value="TreeGrafter"/>
</dbReference>
<evidence type="ECO:0000256" key="4">
    <source>
        <dbReference type="ARBA" id="ARBA00022723"/>
    </source>
</evidence>
<evidence type="ECO:0000256" key="10">
    <source>
        <dbReference type="RuleBase" id="RU361274"/>
    </source>
</evidence>
<dbReference type="InterPro" id="IPR011324">
    <property type="entry name" value="Cytotoxic_necrot_fac-like_cat"/>
</dbReference>
<keyword evidence="3" id="KW-0808">Transferase</keyword>
<reference evidence="11 12" key="1">
    <citation type="submission" date="2015-07" db="EMBL/GenBank/DDBJ databases">
        <title>Isolation and Genomic Characterization of a Novel Halophilic Metal-Reducing Deltaproteobacterium from the Deep Subsurface.</title>
        <authorList>
            <person name="Badalamenti J.P."/>
            <person name="Summers Z.M."/>
            <person name="Gralnick J.A."/>
            <person name="Bond D.R."/>
        </authorList>
    </citation>
    <scope>NUCLEOTIDE SEQUENCE [LARGE SCALE GENOMIC DNA]</scope>
    <source>
        <strain evidence="11 12">WTL</strain>
    </source>
</reference>
<evidence type="ECO:0000256" key="1">
    <source>
        <dbReference type="ARBA" id="ARBA00000553"/>
    </source>
</evidence>
<dbReference type="OrthoDB" id="4279at2"/>
<keyword evidence="4" id="KW-0479">Metal-binding</keyword>
<proteinExistence type="inferred from homology"/>